<reference evidence="2" key="1">
    <citation type="submission" date="2021-01" db="EMBL/GenBank/DDBJ databases">
        <authorList>
            <person name="Corre E."/>
            <person name="Pelletier E."/>
            <person name="Niang G."/>
            <person name="Scheremetjew M."/>
            <person name="Finn R."/>
            <person name="Kale V."/>
            <person name="Holt S."/>
            <person name="Cochrane G."/>
            <person name="Meng A."/>
            <person name="Brown T."/>
            <person name="Cohen L."/>
        </authorList>
    </citation>
    <scope>NUCLEOTIDE SEQUENCE</scope>
    <source>
        <strain evidence="2">308</strain>
    </source>
</reference>
<accession>A0A7S1BEA5</accession>
<organism evidence="2">
    <name type="scientific">Corethron hystrix</name>
    <dbReference type="NCBI Taxonomy" id="216773"/>
    <lineage>
        <taxon>Eukaryota</taxon>
        <taxon>Sar</taxon>
        <taxon>Stramenopiles</taxon>
        <taxon>Ochrophyta</taxon>
        <taxon>Bacillariophyta</taxon>
        <taxon>Coscinodiscophyceae</taxon>
        <taxon>Corethrophycidae</taxon>
        <taxon>Corethrales</taxon>
        <taxon>Corethraceae</taxon>
        <taxon>Corethron</taxon>
    </lineage>
</organism>
<proteinExistence type="predicted"/>
<evidence type="ECO:0000256" key="1">
    <source>
        <dbReference type="SAM" id="MobiDB-lite"/>
    </source>
</evidence>
<dbReference type="AlphaFoldDB" id="A0A7S1BEA5"/>
<feature type="compositionally biased region" description="Low complexity" evidence="1">
    <location>
        <begin position="7"/>
        <end position="24"/>
    </location>
</feature>
<gene>
    <name evidence="2" type="ORF">CHYS00102_LOCUS11816</name>
</gene>
<evidence type="ECO:0000313" key="2">
    <source>
        <dbReference type="EMBL" id="CAD8884619.1"/>
    </source>
</evidence>
<dbReference type="EMBL" id="HBFR01016206">
    <property type="protein sequence ID" value="CAD8884619.1"/>
    <property type="molecule type" value="Transcribed_RNA"/>
</dbReference>
<feature type="compositionally biased region" description="Polar residues" evidence="1">
    <location>
        <begin position="46"/>
        <end position="56"/>
    </location>
</feature>
<name>A0A7S1BEA5_9STRA</name>
<sequence length="175" mass="19460">MGKKTDPIPTASSSSSPQLSRNPSAPASIRKRGRVVPREKEKKRTALNNNVAQSEATLAGPSSADVLQRLRAQKQKMNPKRPNPAKNAMKMSKKTDFYTTLIQDIRDYVLRKGGGEGEKERLGERAKSICRGPTTSMLLAEFSSVQEQHGAVFKRLLKTVAHSVKGRWQLREEYA</sequence>
<feature type="region of interest" description="Disordered" evidence="1">
    <location>
        <begin position="1"/>
        <end position="63"/>
    </location>
</feature>
<protein>
    <submittedName>
        <fullName evidence="2">Uncharacterized protein</fullName>
    </submittedName>
</protein>